<dbReference type="CDD" id="cd06366">
    <property type="entry name" value="PBP1_GABAb_receptor"/>
    <property type="match status" value="1"/>
</dbReference>
<dbReference type="GeneID" id="106165184"/>
<keyword evidence="2 9" id="KW-0812">Transmembrane</keyword>
<feature type="transmembrane region" description="Helical" evidence="9">
    <location>
        <begin position="590"/>
        <end position="610"/>
    </location>
</feature>
<evidence type="ECO:0000256" key="8">
    <source>
        <dbReference type="ARBA" id="ARBA00023224"/>
    </source>
</evidence>
<sequence length="812" mass="91255">MWNFKPNRMSNVKATWLSSCLFLSFLVVCATTDIYLGGLMPLDAGHYGLMHGPALMAMEHINENPSMLPGYTLKMIMKNTTITYDMLLYHVGVAVDQLHELMTSVADPPVMMLLHEGSWTETEVTAEITGTLKMIQIATGSASPVLSERERFPYFYRTIGDLADTTTMEVDLIKHFGWDRVALFNADYGPFKKIGSQLETQLREENIDVVQSLFFKANDIDKQMAKLKESGAKIILHHSSADGIEMVEVFCQAYKHGLYGKDYVWISAIQEVRNYWSHSMELSALNFTRCTVDEIVTAMESSFQTFRMDAFEAYELEQQFHMAISGRDPHRIWQEMQEQSWAQYPYIKPLYFQVAYDAVWAAALAINGSLDRIPKSVLENFTYEDLDYVTEILNQELMKLEFFGASGPVSFSKEGNRLSVIAIEQIFNGSAKAIGIYDQKTQDITWSVAANQIWRETGGKAPLAGYRQVYESRLISEIIRLTYCVVAAVAIVGAILLILFTIFKWKTKLIQNSWPVMNITIAIGCILIDISILLAGFDATSSSNAQSTCQGSTWLFILGFTLCYGTMLVKMWGIFRFYRNNVEWGIKAELRLLTAVAIMLCIDLLLLLLWQLTDPLLVFRVELAPVTNEAEGLVVIPVLFQCTSYGTMGWTIAFFTFKGLMLLVSICLIWPAWVMSIRNSIGDSSHIGLAMVCVVLAAIVGVPVSILVQDQPTVRYGVIGGFTLICTIAIVLLILVPKLIAYRKGDMEPTLLSPMRLIIDEFVEDLDSGKHNASNESRGQDGEVDAREMNVAHNVDQNEIKIENGHHSNGYF</sequence>
<dbReference type="InParanoid" id="A0A1S3IKH3"/>
<feature type="transmembrane region" description="Helical" evidence="9">
    <location>
        <begin position="478"/>
        <end position="503"/>
    </location>
</feature>
<evidence type="ECO:0000256" key="9">
    <source>
        <dbReference type="SAM" id="Phobius"/>
    </source>
</evidence>
<dbReference type="GO" id="GO:0004965">
    <property type="term" value="F:G protein-coupled GABA receptor activity"/>
    <property type="evidence" value="ECO:0007669"/>
    <property type="project" value="InterPro"/>
</dbReference>
<dbReference type="InterPro" id="IPR000337">
    <property type="entry name" value="GPCR_3"/>
</dbReference>
<dbReference type="Pfam" id="PF01094">
    <property type="entry name" value="ANF_receptor"/>
    <property type="match status" value="1"/>
</dbReference>
<evidence type="ECO:0000256" key="2">
    <source>
        <dbReference type="ARBA" id="ARBA00022692"/>
    </source>
</evidence>
<dbReference type="CDD" id="cd15047">
    <property type="entry name" value="7tmC_GABA-B-like"/>
    <property type="match status" value="1"/>
</dbReference>
<dbReference type="InterPro" id="IPR001828">
    <property type="entry name" value="ANF_lig-bd_rcpt"/>
</dbReference>
<dbReference type="PANTHER" id="PTHR10519">
    <property type="entry name" value="GABA-B RECEPTOR"/>
    <property type="match status" value="1"/>
</dbReference>
<evidence type="ECO:0000256" key="6">
    <source>
        <dbReference type="ARBA" id="ARBA00023170"/>
    </source>
</evidence>
<evidence type="ECO:0000256" key="7">
    <source>
        <dbReference type="ARBA" id="ARBA00023180"/>
    </source>
</evidence>
<keyword evidence="5 9" id="KW-0472">Membrane</keyword>
<feature type="transmembrane region" description="Helical" evidence="9">
    <location>
        <begin position="652"/>
        <end position="675"/>
    </location>
</feature>
<dbReference type="GO" id="GO:0038039">
    <property type="term" value="C:G protein-coupled receptor heterodimeric complex"/>
    <property type="evidence" value="ECO:0007669"/>
    <property type="project" value="TreeGrafter"/>
</dbReference>
<comment type="subcellular location">
    <subcellularLocation>
        <location evidence="1">Membrane</location>
        <topology evidence="1">Multi-pass membrane protein</topology>
    </subcellularLocation>
</comment>
<keyword evidence="4" id="KW-0297">G-protein coupled receptor</keyword>
<keyword evidence="6" id="KW-0675">Receptor</keyword>
<dbReference type="PRINTS" id="PR01176">
    <property type="entry name" value="GABABRECEPTR"/>
</dbReference>
<evidence type="ECO:0000313" key="12">
    <source>
        <dbReference type="RefSeq" id="XP_013398745.1"/>
    </source>
</evidence>
<proteinExistence type="predicted"/>
<organism evidence="11 12">
    <name type="scientific">Lingula anatina</name>
    <name type="common">Brachiopod</name>
    <name type="synonym">Lingula unguis</name>
    <dbReference type="NCBI Taxonomy" id="7574"/>
    <lineage>
        <taxon>Eukaryota</taxon>
        <taxon>Metazoa</taxon>
        <taxon>Spiralia</taxon>
        <taxon>Lophotrochozoa</taxon>
        <taxon>Brachiopoda</taxon>
        <taxon>Linguliformea</taxon>
        <taxon>Lingulata</taxon>
        <taxon>Lingulida</taxon>
        <taxon>Linguloidea</taxon>
        <taxon>Lingulidae</taxon>
        <taxon>Lingula</taxon>
    </lineage>
</organism>
<keyword evidence="8" id="KW-0807">Transducer</keyword>
<evidence type="ECO:0000256" key="3">
    <source>
        <dbReference type="ARBA" id="ARBA00022989"/>
    </source>
</evidence>
<dbReference type="OrthoDB" id="411630at2759"/>
<dbReference type="InterPro" id="IPR017978">
    <property type="entry name" value="GPCR_3_C"/>
</dbReference>
<accession>A0A1S3IKH3</accession>
<evidence type="ECO:0000313" key="11">
    <source>
        <dbReference type="Proteomes" id="UP000085678"/>
    </source>
</evidence>
<dbReference type="PRINTS" id="PR01177">
    <property type="entry name" value="GABAB1RECPTR"/>
</dbReference>
<dbReference type="RefSeq" id="XP_013398745.1">
    <property type="nucleotide sequence ID" value="XM_013543291.1"/>
</dbReference>
<dbReference type="KEGG" id="lak:106165184"/>
<keyword evidence="3 9" id="KW-1133">Transmembrane helix</keyword>
<dbReference type="PANTHER" id="PTHR10519:SF20">
    <property type="entry name" value="G-PROTEIN COUPLED RECEPTOR 156-RELATED"/>
    <property type="match status" value="1"/>
</dbReference>
<feature type="transmembrane region" description="Helical" evidence="9">
    <location>
        <begin position="687"/>
        <end position="708"/>
    </location>
</feature>
<gene>
    <name evidence="12" type="primary">LOC106165184</name>
</gene>
<dbReference type="SUPFAM" id="SSF53822">
    <property type="entry name" value="Periplasmic binding protein-like I"/>
    <property type="match status" value="1"/>
</dbReference>
<feature type="transmembrane region" description="Helical" evidence="9">
    <location>
        <begin position="515"/>
        <end position="534"/>
    </location>
</feature>
<feature type="transmembrane region" description="Helical" evidence="9">
    <location>
        <begin position="554"/>
        <end position="578"/>
    </location>
</feature>
<feature type="transmembrane region" description="Helical" evidence="9">
    <location>
        <begin position="714"/>
        <end position="736"/>
    </location>
</feature>
<evidence type="ECO:0000256" key="1">
    <source>
        <dbReference type="ARBA" id="ARBA00004141"/>
    </source>
</evidence>
<evidence type="ECO:0000256" key="4">
    <source>
        <dbReference type="ARBA" id="ARBA00023040"/>
    </source>
</evidence>
<dbReference type="Gene3D" id="3.40.50.2300">
    <property type="match status" value="2"/>
</dbReference>
<evidence type="ECO:0000256" key="5">
    <source>
        <dbReference type="ARBA" id="ARBA00023136"/>
    </source>
</evidence>
<dbReference type="Proteomes" id="UP000085678">
    <property type="component" value="Unplaced"/>
</dbReference>
<dbReference type="InterPro" id="IPR002455">
    <property type="entry name" value="GPCR3_GABA-B"/>
</dbReference>
<dbReference type="AlphaFoldDB" id="A0A1S3IKH3"/>
<dbReference type="GO" id="GO:0007214">
    <property type="term" value="P:gamma-aminobutyric acid signaling pathway"/>
    <property type="evidence" value="ECO:0007669"/>
    <property type="project" value="TreeGrafter"/>
</dbReference>
<dbReference type="InterPro" id="IPR028082">
    <property type="entry name" value="Peripla_BP_I"/>
</dbReference>
<dbReference type="PRINTS" id="PR00248">
    <property type="entry name" value="GPCRMGR"/>
</dbReference>
<keyword evidence="7" id="KW-0325">Glycoprotein</keyword>
<dbReference type="Pfam" id="PF00003">
    <property type="entry name" value="7tm_3"/>
    <property type="match status" value="1"/>
</dbReference>
<dbReference type="PROSITE" id="PS50259">
    <property type="entry name" value="G_PROTEIN_RECEP_F3_4"/>
    <property type="match status" value="1"/>
</dbReference>
<feature type="domain" description="G-protein coupled receptors family 3 profile" evidence="10">
    <location>
        <begin position="547"/>
        <end position="739"/>
    </location>
</feature>
<name>A0A1S3IKH3_LINAN</name>
<evidence type="ECO:0000259" key="10">
    <source>
        <dbReference type="PROSITE" id="PS50259"/>
    </source>
</evidence>
<keyword evidence="11" id="KW-1185">Reference proteome</keyword>
<protein>
    <submittedName>
        <fullName evidence="12">Gamma-aminobutyric acid type B receptor subunit 1-like</fullName>
    </submittedName>
</protein>
<reference evidence="12" key="1">
    <citation type="submission" date="2025-08" db="UniProtKB">
        <authorList>
            <consortium name="RefSeq"/>
        </authorList>
    </citation>
    <scope>IDENTIFICATION</scope>
    <source>
        <tissue evidence="12">Gonads</tissue>
    </source>
</reference>